<sequence length="51" mass="5954">MHFTCQLPGFLDGLWQSFWSFLSRVPAVSLSAVFEHKDMLHIAKHFFSDQI</sequence>
<dbReference type="EMBL" id="ML742879">
    <property type="protein sequence ID" value="KAE8144115.1"/>
    <property type="molecule type" value="Genomic_DNA"/>
</dbReference>
<name>A0A5N6TCL4_ASPAV</name>
<proteinExistence type="predicted"/>
<reference evidence="1 2" key="1">
    <citation type="submission" date="2019-04" db="EMBL/GenBank/DDBJ databases">
        <title>Friends and foes A comparative genomics study of 23 Aspergillus species from section Flavi.</title>
        <authorList>
            <consortium name="DOE Joint Genome Institute"/>
            <person name="Kjaerbolling I."/>
            <person name="Vesth T."/>
            <person name="Frisvad J.C."/>
            <person name="Nybo J.L."/>
            <person name="Theobald S."/>
            <person name="Kildgaard S."/>
            <person name="Isbrandt T."/>
            <person name="Kuo A."/>
            <person name="Sato A."/>
            <person name="Lyhne E.K."/>
            <person name="Kogle M.E."/>
            <person name="Wiebenga A."/>
            <person name="Kun R.S."/>
            <person name="Lubbers R.J."/>
            <person name="Makela M.R."/>
            <person name="Barry K."/>
            <person name="Chovatia M."/>
            <person name="Clum A."/>
            <person name="Daum C."/>
            <person name="Haridas S."/>
            <person name="He G."/>
            <person name="LaButti K."/>
            <person name="Lipzen A."/>
            <person name="Mondo S."/>
            <person name="Riley R."/>
            <person name="Salamov A."/>
            <person name="Simmons B.A."/>
            <person name="Magnuson J.K."/>
            <person name="Henrissat B."/>
            <person name="Mortensen U.H."/>
            <person name="Larsen T.O."/>
            <person name="Devries R.P."/>
            <person name="Grigoriev I.V."/>
            <person name="Machida M."/>
            <person name="Baker S.E."/>
            <person name="Andersen M.R."/>
        </authorList>
    </citation>
    <scope>NUCLEOTIDE SEQUENCE [LARGE SCALE GENOMIC DNA]</scope>
    <source>
        <strain evidence="1 2">IBT 18842</strain>
    </source>
</reference>
<organism evidence="1 2">
    <name type="scientific">Aspergillus avenaceus</name>
    <dbReference type="NCBI Taxonomy" id="36643"/>
    <lineage>
        <taxon>Eukaryota</taxon>
        <taxon>Fungi</taxon>
        <taxon>Dikarya</taxon>
        <taxon>Ascomycota</taxon>
        <taxon>Pezizomycotina</taxon>
        <taxon>Eurotiomycetes</taxon>
        <taxon>Eurotiomycetidae</taxon>
        <taxon>Eurotiales</taxon>
        <taxon>Aspergillaceae</taxon>
        <taxon>Aspergillus</taxon>
        <taxon>Aspergillus subgen. Circumdati</taxon>
    </lineage>
</organism>
<evidence type="ECO:0000313" key="2">
    <source>
        <dbReference type="Proteomes" id="UP000325780"/>
    </source>
</evidence>
<dbReference type="Proteomes" id="UP000325780">
    <property type="component" value="Unassembled WGS sequence"/>
</dbReference>
<protein>
    <submittedName>
        <fullName evidence="1">Uncharacterized protein</fullName>
    </submittedName>
</protein>
<accession>A0A5N6TCL4</accession>
<gene>
    <name evidence="1" type="ORF">BDV25DRAFT_119318</name>
</gene>
<evidence type="ECO:0000313" key="1">
    <source>
        <dbReference type="EMBL" id="KAE8144115.1"/>
    </source>
</evidence>
<keyword evidence="2" id="KW-1185">Reference proteome</keyword>
<dbReference type="AlphaFoldDB" id="A0A5N6TCL4"/>